<name>A0A6B0TKI1_9RHOB</name>
<dbReference type="InterPro" id="IPR016166">
    <property type="entry name" value="FAD-bd_PCMH"/>
</dbReference>
<dbReference type="Proteomes" id="UP000436016">
    <property type="component" value="Unassembled WGS sequence"/>
</dbReference>
<comment type="caution">
    <text evidence="4">The sequence shown here is derived from an EMBL/GenBank/DDBJ whole genome shotgun (WGS) entry which is preliminary data.</text>
</comment>
<accession>A0A6B0TKI1</accession>
<dbReference type="PANTHER" id="PTHR11748:SF103">
    <property type="entry name" value="GLYCOLATE OXIDASE SUBUNIT GLCE"/>
    <property type="match status" value="1"/>
</dbReference>
<protein>
    <submittedName>
        <fullName evidence="4">FAD-binding protein</fullName>
    </submittedName>
</protein>
<evidence type="ECO:0000259" key="3">
    <source>
        <dbReference type="PROSITE" id="PS51387"/>
    </source>
</evidence>
<proteinExistence type="predicted"/>
<evidence type="ECO:0000313" key="5">
    <source>
        <dbReference type="Proteomes" id="UP000436016"/>
    </source>
</evidence>
<dbReference type="Pfam" id="PF01565">
    <property type="entry name" value="FAD_binding_4"/>
    <property type="match status" value="1"/>
</dbReference>
<feature type="domain" description="FAD-binding PCMH-type" evidence="3">
    <location>
        <begin position="1"/>
        <end position="172"/>
    </location>
</feature>
<dbReference type="PROSITE" id="PS51387">
    <property type="entry name" value="FAD_PCMH"/>
    <property type="match status" value="1"/>
</dbReference>
<evidence type="ECO:0000256" key="1">
    <source>
        <dbReference type="ARBA" id="ARBA00022630"/>
    </source>
</evidence>
<dbReference type="EMBL" id="WUWG01000001">
    <property type="protein sequence ID" value="MXU64977.1"/>
    <property type="molecule type" value="Genomic_DNA"/>
</dbReference>
<keyword evidence="2" id="KW-0274">FAD</keyword>
<dbReference type="SUPFAM" id="SSF55103">
    <property type="entry name" value="FAD-linked oxidases, C-terminal domain"/>
    <property type="match status" value="1"/>
</dbReference>
<dbReference type="InterPro" id="IPR006094">
    <property type="entry name" value="Oxid_FAD_bind_N"/>
</dbReference>
<dbReference type="InterPro" id="IPR036318">
    <property type="entry name" value="FAD-bd_PCMH-like_sf"/>
</dbReference>
<reference evidence="4 5" key="1">
    <citation type="submission" date="2019-12" db="EMBL/GenBank/DDBJ databases">
        <title>Strain KN286 was isolated from seawater, which was collected from Caroline Seamount in the tropical western Pacific.</title>
        <authorList>
            <person name="Wang Q."/>
        </authorList>
    </citation>
    <scope>NUCLEOTIDE SEQUENCE [LARGE SCALE GENOMIC DNA]</scope>
    <source>
        <strain evidence="4 5">KN286</strain>
    </source>
</reference>
<dbReference type="SUPFAM" id="SSF56176">
    <property type="entry name" value="FAD-binding/transporter-associated domain-like"/>
    <property type="match status" value="1"/>
</dbReference>
<evidence type="ECO:0000256" key="2">
    <source>
        <dbReference type="ARBA" id="ARBA00022827"/>
    </source>
</evidence>
<organism evidence="4 5">
    <name type="scientific">Oceanomicrobium pacificus</name>
    <dbReference type="NCBI Taxonomy" id="2692916"/>
    <lineage>
        <taxon>Bacteria</taxon>
        <taxon>Pseudomonadati</taxon>
        <taxon>Pseudomonadota</taxon>
        <taxon>Alphaproteobacteria</taxon>
        <taxon>Rhodobacterales</taxon>
        <taxon>Paracoccaceae</taxon>
        <taxon>Oceanomicrobium</taxon>
    </lineage>
</organism>
<dbReference type="RefSeq" id="WP_160852819.1">
    <property type="nucleotide sequence ID" value="NZ_WUWG01000001.1"/>
</dbReference>
<dbReference type="InterPro" id="IPR016169">
    <property type="entry name" value="FAD-bd_PCMH_sub2"/>
</dbReference>
<gene>
    <name evidence="4" type="ORF">GSH16_05930</name>
</gene>
<dbReference type="Gene3D" id="3.30.465.10">
    <property type="match status" value="1"/>
</dbReference>
<sequence length="381" mass="39183">MRPGSEAELADCVAGLTGPVAVRCGATRAPDAGDLPVLSAAGLSGITLYEPGALTLVAGAGTPMAEIEETLSAEGQMLAFEPMDHRHLTGRDGVPTIGGAVAVNASGPRRIQAGALRDSLLGVRFVDGQGRVIKNGGRVMKNVTGYDLVKLMAGSHGTLGVLSEVAIKVLPAPDARAVLLFNGLTDAEAVEALCAAMGSPFDVTGAAHLPAGVDGDPVTMIRIEGFEGSVALRAKALAAHLVRFGTPEVERDMGRTAAGWAFVRDLKGFTQADAAVWKISVRPSDGPKVGAALRAAQPDVGIVYDWSGGLVWAEWPDTGDLRVHLAGIPGHATLVRAGRGATGAVPRFAPEPAPVARLSEGLRAKFDPRGLFNPGLMTAHV</sequence>
<dbReference type="GO" id="GO:0003824">
    <property type="term" value="F:catalytic activity"/>
    <property type="evidence" value="ECO:0007669"/>
    <property type="project" value="InterPro"/>
</dbReference>
<dbReference type="AlphaFoldDB" id="A0A6B0TKI1"/>
<dbReference type="InterPro" id="IPR016164">
    <property type="entry name" value="FAD-linked_Oxase-like_C"/>
</dbReference>
<dbReference type="GO" id="GO:0071949">
    <property type="term" value="F:FAD binding"/>
    <property type="evidence" value="ECO:0007669"/>
    <property type="project" value="InterPro"/>
</dbReference>
<keyword evidence="1" id="KW-0285">Flavoprotein</keyword>
<evidence type="ECO:0000313" key="4">
    <source>
        <dbReference type="EMBL" id="MXU64977.1"/>
    </source>
</evidence>
<keyword evidence="5" id="KW-1185">Reference proteome</keyword>
<dbReference type="PANTHER" id="PTHR11748">
    <property type="entry name" value="D-LACTATE DEHYDROGENASE"/>
    <property type="match status" value="1"/>
</dbReference>